<sequence>MGHVTENTIPSIKKAIELGVDGIEIDVFKCKSGEIIVFHDKKLNRLTNSSAYIENLSFDSINKIKVMGEYRIPELIEVMNVLPNEIFLNIELKGEETAKKVNEIITEFINKTQSKLDRFIISSFNWSELEKFRSFNSKIPIAILTDNNPLNAIPVAKKLNAFAINPSYKLLNKNVVNQIKKEGLKIFPYTVNSINDIDKMKNLGVDGIITNYPERIK</sequence>
<evidence type="ECO:0000259" key="1">
    <source>
        <dbReference type="PROSITE" id="PS51704"/>
    </source>
</evidence>
<reference evidence="2" key="1">
    <citation type="submission" date="2018-05" db="EMBL/GenBank/DDBJ databases">
        <authorList>
            <person name="Lanie J.A."/>
            <person name="Ng W.-L."/>
            <person name="Kazmierczak K.M."/>
            <person name="Andrzejewski T.M."/>
            <person name="Davidsen T.M."/>
            <person name="Wayne K.J."/>
            <person name="Tettelin H."/>
            <person name="Glass J.I."/>
            <person name="Rusch D."/>
            <person name="Podicherti R."/>
            <person name="Tsui H.-C.T."/>
            <person name="Winkler M.E."/>
        </authorList>
    </citation>
    <scope>NUCLEOTIDE SEQUENCE</scope>
</reference>
<dbReference type="GO" id="GO:0008081">
    <property type="term" value="F:phosphoric diester hydrolase activity"/>
    <property type="evidence" value="ECO:0007669"/>
    <property type="project" value="InterPro"/>
</dbReference>
<dbReference type="GO" id="GO:0006629">
    <property type="term" value="P:lipid metabolic process"/>
    <property type="evidence" value="ECO:0007669"/>
    <property type="project" value="InterPro"/>
</dbReference>
<dbReference type="PROSITE" id="PS51704">
    <property type="entry name" value="GP_PDE"/>
    <property type="match status" value="1"/>
</dbReference>
<organism evidence="2">
    <name type="scientific">marine metagenome</name>
    <dbReference type="NCBI Taxonomy" id="408172"/>
    <lineage>
        <taxon>unclassified sequences</taxon>
        <taxon>metagenomes</taxon>
        <taxon>ecological metagenomes</taxon>
    </lineage>
</organism>
<name>A0A381XW96_9ZZZZ</name>
<dbReference type="PANTHER" id="PTHR46211:SF14">
    <property type="entry name" value="GLYCEROPHOSPHODIESTER PHOSPHODIESTERASE"/>
    <property type="match status" value="1"/>
</dbReference>
<proteinExistence type="predicted"/>
<dbReference type="InterPro" id="IPR017946">
    <property type="entry name" value="PLC-like_Pdiesterase_TIM-brl"/>
</dbReference>
<dbReference type="Pfam" id="PF03009">
    <property type="entry name" value="GDPD"/>
    <property type="match status" value="1"/>
</dbReference>
<protein>
    <recommendedName>
        <fullName evidence="1">GP-PDE domain-containing protein</fullName>
    </recommendedName>
</protein>
<gene>
    <name evidence="2" type="ORF">METZ01_LOCUS121908</name>
</gene>
<dbReference type="EMBL" id="UINC01016613">
    <property type="protein sequence ID" value="SVA69054.1"/>
    <property type="molecule type" value="Genomic_DNA"/>
</dbReference>
<accession>A0A381XW96</accession>
<dbReference type="PANTHER" id="PTHR46211">
    <property type="entry name" value="GLYCEROPHOSPHORYL DIESTER PHOSPHODIESTERASE"/>
    <property type="match status" value="1"/>
</dbReference>
<feature type="domain" description="GP-PDE" evidence="1">
    <location>
        <begin position="1"/>
        <end position="217"/>
    </location>
</feature>
<dbReference type="SUPFAM" id="SSF51695">
    <property type="entry name" value="PLC-like phosphodiesterases"/>
    <property type="match status" value="1"/>
</dbReference>
<evidence type="ECO:0000313" key="2">
    <source>
        <dbReference type="EMBL" id="SVA69054.1"/>
    </source>
</evidence>
<dbReference type="InterPro" id="IPR030395">
    <property type="entry name" value="GP_PDE_dom"/>
</dbReference>
<dbReference type="AlphaFoldDB" id="A0A381XW96"/>
<dbReference type="Gene3D" id="3.20.20.190">
    <property type="entry name" value="Phosphatidylinositol (PI) phosphodiesterase"/>
    <property type="match status" value="1"/>
</dbReference>